<gene>
    <name evidence="1" type="ORF">NOI20_11945</name>
</gene>
<reference evidence="1" key="2">
    <citation type="submission" date="2023-04" db="EMBL/GenBank/DDBJ databases">
        <title>'Rhodoalgimonas zhirmunskyi' gen. nov., isolated from a red alga.</title>
        <authorList>
            <person name="Nedashkovskaya O.I."/>
            <person name="Otstavnykh N.Y."/>
            <person name="Bystritskaya E.P."/>
            <person name="Balabanova L.A."/>
            <person name="Isaeva M.P."/>
        </authorList>
    </citation>
    <scope>NUCLEOTIDE SEQUENCE</scope>
    <source>
        <strain evidence="1">10Alg 79</strain>
    </source>
</reference>
<proteinExistence type="predicted"/>
<name>A0AAJ1UEH5_9RHOB</name>
<reference evidence="1" key="1">
    <citation type="submission" date="2022-07" db="EMBL/GenBank/DDBJ databases">
        <authorList>
            <person name="Otstavnykh N."/>
            <person name="Isaeva M."/>
            <person name="Bystritskaya E."/>
        </authorList>
    </citation>
    <scope>NUCLEOTIDE SEQUENCE</scope>
    <source>
        <strain evidence="1">10Alg 79</strain>
    </source>
</reference>
<organism evidence="1 2">
    <name type="scientific">Rhodalgimonas zhirmunskyi</name>
    <dbReference type="NCBI Taxonomy" id="2964767"/>
    <lineage>
        <taxon>Bacteria</taxon>
        <taxon>Pseudomonadati</taxon>
        <taxon>Pseudomonadota</taxon>
        <taxon>Alphaproteobacteria</taxon>
        <taxon>Rhodobacterales</taxon>
        <taxon>Roseobacteraceae</taxon>
        <taxon>Rhodalgimonas</taxon>
    </lineage>
</organism>
<dbReference type="EMBL" id="JANFFA010000003">
    <property type="protein sequence ID" value="MDQ2094826.1"/>
    <property type="molecule type" value="Genomic_DNA"/>
</dbReference>
<accession>A0AAJ1UEH5</accession>
<evidence type="ECO:0000313" key="1">
    <source>
        <dbReference type="EMBL" id="MDQ2094826.1"/>
    </source>
</evidence>
<evidence type="ECO:0000313" key="2">
    <source>
        <dbReference type="Proteomes" id="UP001227162"/>
    </source>
</evidence>
<comment type="caution">
    <text evidence="1">The sequence shown here is derived from an EMBL/GenBank/DDBJ whole genome shotgun (WGS) entry which is preliminary data.</text>
</comment>
<keyword evidence="2" id="KW-1185">Reference proteome</keyword>
<sequence>MAFVSFGEVKPLQGVMLRLAGYGPVEVDAGRDLVLAQDDGDYATNVATGAAQLRKLTRLDHGVSLADWHAALLTTPEFAWGYRSRPGWKAVEAAVVAQIERADRARLEGLAAAQG</sequence>
<protein>
    <submittedName>
        <fullName evidence="1">Uncharacterized protein</fullName>
    </submittedName>
</protein>
<dbReference type="Proteomes" id="UP001227162">
    <property type="component" value="Unassembled WGS sequence"/>
</dbReference>
<dbReference type="AlphaFoldDB" id="A0AAJ1UEH5"/>
<dbReference type="RefSeq" id="WP_317626436.1">
    <property type="nucleotide sequence ID" value="NZ_JANFFA010000003.1"/>
</dbReference>